<dbReference type="STRING" id="909613.UO65_4843"/>
<keyword evidence="2" id="KW-1185">Reference proteome</keyword>
<dbReference type="Gene3D" id="3.40.50.300">
    <property type="entry name" value="P-loop containing nucleotide triphosphate hydrolases"/>
    <property type="match status" value="1"/>
</dbReference>
<dbReference type="OrthoDB" id="9255714at2"/>
<dbReference type="RefSeq" id="WP_035286437.1">
    <property type="nucleotide sequence ID" value="NZ_AYXG01000184.1"/>
</dbReference>
<name>W7IG17_9PSEU</name>
<accession>W7IG17</accession>
<dbReference type="Proteomes" id="UP000019277">
    <property type="component" value="Unassembled WGS sequence"/>
</dbReference>
<evidence type="ECO:0000313" key="2">
    <source>
        <dbReference type="Proteomes" id="UP000019277"/>
    </source>
</evidence>
<comment type="caution">
    <text evidence="1">The sequence shown here is derived from an EMBL/GenBank/DDBJ whole genome shotgun (WGS) entry which is preliminary data.</text>
</comment>
<dbReference type="AlphaFoldDB" id="W7IG17"/>
<protein>
    <submittedName>
        <fullName evidence="1">Uncharacterized protein</fullName>
    </submittedName>
</protein>
<dbReference type="InterPro" id="IPR027417">
    <property type="entry name" value="P-loop_NTPase"/>
</dbReference>
<gene>
    <name evidence="1" type="ORF">UO65_4843</name>
</gene>
<proteinExistence type="predicted"/>
<accession>A0A8E2X2S9</accession>
<dbReference type="PATRIC" id="fig|909613.9.peg.4841"/>
<sequence length="379" mass="41580">MTDAFKVSMVGPTAVGKTTLVSAILDQTQALLRGTPVEVAADEETENKLATHRKQLAMALAAQEFEPHSLGSTQTTTEYTLELRSIDMAELSVPFSVLDFPGGWLDPLERAGSPQARTDWPRCENHIRQSIMLVVPIDAAVLMETTTGKERAARVARLGLTEVHQVVKQWARLRNQAPDEPAVLVLAPLKCEKYFSDNGRRTGYSGVELAKEVRTVYADVLAAVRDEATKRAIRVVYSPIDTYGCVELSEAFWEPAADGILTLRATYRFRGDPPRPSIRAAATVVQELCQAIISARREQEAAAQAATTTAVAELTSRRAQRKGLIGTLTYHLSGEAGRVTREIESGTAELIEIETRHEQLAAAMESLATRARDARVEVW</sequence>
<organism evidence="1 2">
    <name type="scientific">Actinokineospora spheciospongiae</name>
    <dbReference type="NCBI Taxonomy" id="909613"/>
    <lineage>
        <taxon>Bacteria</taxon>
        <taxon>Bacillati</taxon>
        <taxon>Actinomycetota</taxon>
        <taxon>Actinomycetes</taxon>
        <taxon>Pseudonocardiales</taxon>
        <taxon>Pseudonocardiaceae</taxon>
        <taxon>Actinokineospora</taxon>
    </lineage>
</organism>
<dbReference type="eggNOG" id="COG1100">
    <property type="taxonomic scope" value="Bacteria"/>
</dbReference>
<dbReference type="EMBL" id="AYXG01000184">
    <property type="protein sequence ID" value="EWC59840.1"/>
    <property type="molecule type" value="Genomic_DNA"/>
</dbReference>
<dbReference type="SUPFAM" id="SSF52540">
    <property type="entry name" value="P-loop containing nucleoside triphosphate hydrolases"/>
    <property type="match status" value="1"/>
</dbReference>
<evidence type="ECO:0000313" key="1">
    <source>
        <dbReference type="EMBL" id="EWC59840.1"/>
    </source>
</evidence>
<reference evidence="1 2" key="1">
    <citation type="journal article" date="2014" name="Genome Announc.">
        <title>Draft Genome Sequence of the Antitrypanosomally Active Sponge-Associated Bacterium Actinokineospora sp. Strain EG49.</title>
        <authorList>
            <person name="Harjes J."/>
            <person name="Ryu T."/>
            <person name="Abdelmohsen U.R."/>
            <person name="Moitinho-Silva L."/>
            <person name="Horn H."/>
            <person name="Ravasi T."/>
            <person name="Hentschel U."/>
        </authorList>
    </citation>
    <scope>NUCLEOTIDE SEQUENCE [LARGE SCALE GENOMIC DNA]</scope>
    <source>
        <strain evidence="1 2">EG49</strain>
    </source>
</reference>